<feature type="compositionally biased region" description="Basic and acidic residues" evidence="4">
    <location>
        <begin position="42"/>
        <end position="54"/>
    </location>
</feature>
<comment type="caution">
    <text evidence="5">The sequence shown here is derived from an EMBL/GenBank/DDBJ whole genome shotgun (WGS) entry which is preliminary data.</text>
</comment>
<dbReference type="EMBL" id="BIMX01000005">
    <property type="protein sequence ID" value="GCE98471.1"/>
    <property type="molecule type" value="Genomic_DNA"/>
</dbReference>
<evidence type="ECO:0000313" key="6">
    <source>
        <dbReference type="Proteomes" id="UP000301737"/>
    </source>
</evidence>
<keyword evidence="2" id="KW-0564">Palmitate</keyword>
<name>A0A4C2E3I1_9SACH</name>
<evidence type="ECO:0000256" key="2">
    <source>
        <dbReference type="ARBA" id="ARBA00023139"/>
    </source>
</evidence>
<dbReference type="Pfam" id="PF15811">
    <property type="entry name" value="SVIP"/>
    <property type="match status" value="1"/>
</dbReference>
<protein>
    <submittedName>
        <fullName evidence="5">Uncharacterized protein</fullName>
    </submittedName>
</protein>
<organism evidence="5 6">
    <name type="scientific">Zygosaccharomyces mellis</name>
    <dbReference type="NCBI Taxonomy" id="42258"/>
    <lineage>
        <taxon>Eukaryota</taxon>
        <taxon>Fungi</taxon>
        <taxon>Dikarya</taxon>
        <taxon>Ascomycota</taxon>
        <taxon>Saccharomycotina</taxon>
        <taxon>Saccharomycetes</taxon>
        <taxon>Saccharomycetales</taxon>
        <taxon>Saccharomycetaceae</taxon>
        <taxon>Zygosaccharomyces</taxon>
    </lineage>
</organism>
<feature type="compositionally biased region" description="Basic and acidic residues" evidence="4">
    <location>
        <begin position="74"/>
        <end position="116"/>
    </location>
</feature>
<accession>A0A4C2E3I1</accession>
<dbReference type="AlphaFoldDB" id="A0A4C2E3I1"/>
<feature type="region of interest" description="Disordered" evidence="4">
    <location>
        <begin position="1"/>
        <end position="141"/>
    </location>
</feature>
<dbReference type="InterPro" id="IPR031632">
    <property type="entry name" value="SVIP"/>
</dbReference>
<feature type="compositionally biased region" description="Polar residues" evidence="4">
    <location>
        <begin position="11"/>
        <end position="41"/>
    </location>
</feature>
<reference evidence="5 6" key="1">
    <citation type="submission" date="2019-01" db="EMBL/GenBank/DDBJ databases">
        <title>Draft Genome Sequencing of Zygosaccharomyces mellis Ca-7.</title>
        <authorList>
            <person name="Shiwa Y."/>
            <person name="Kanesaki Y."/>
            <person name="Ishige T."/>
            <person name="Mura K."/>
            <person name="Hori T."/>
            <person name="Tamura T."/>
        </authorList>
    </citation>
    <scope>NUCLEOTIDE SEQUENCE [LARGE SCALE GENOMIC DNA]</scope>
    <source>
        <strain evidence="5 6">Ca-7</strain>
    </source>
</reference>
<keyword evidence="3" id="KW-0449">Lipoprotein</keyword>
<evidence type="ECO:0000256" key="4">
    <source>
        <dbReference type="SAM" id="MobiDB-lite"/>
    </source>
</evidence>
<gene>
    <name evidence="5" type="ORF">ZYGM_003430</name>
</gene>
<evidence type="ECO:0000313" key="5">
    <source>
        <dbReference type="EMBL" id="GCE98471.1"/>
    </source>
</evidence>
<keyword evidence="1" id="KW-0519">Myristate</keyword>
<evidence type="ECO:0000256" key="1">
    <source>
        <dbReference type="ARBA" id="ARBA00022707"/>
    </source>
</evidence>
<evidence type="ECO:0000256" key="3">
    <source>
        <dbReference type="ARBA" id="ARBA00023288"/>
    </source>
</evidence>
<dbReference type="OrthoDB" id="4036141at2759"/>
<proteinExistence type="predicted"/>
<sequence length="141" mass="15709">MGLCFSKTDHQTPVNDNRVGETTSAQRRATSQRSGTYSQKPIENRQTSKSERSKVPTKTATKTTEGQPIGGTIDENKNKLSPREAARLAAERRFQESNEKSTRGELGKKLAQERGKSSRTQVLQEAEQKGAERDNTPLIYD</sequence>
<dbReference type="Proteomes" id="UP000301737">
    <property type="component" value="Unassembled WGS sequence"/>
</dbReference>
<feature type="compositionally biased region" description="Polar residues" evidence="4">
    <location>
        <begin position="56"/>
        <end position="66"/>
    </location>
</feature>
<feature type="compositionally biased region" description="Basic and acidic residues" evidence="4">
    <location>
        <begin position="126"/>
        <end position="135"/>
    </location>
</feature>
<keyword evidence="6" id="KW-1185">Reference proteome</keyword>